<dbReference type="InterPro" id="IPR052043">
    <property type="entry name" value="PolySaccharide_Degr_Enz"/>
</dbReference>
<dbReference type="EMBL" id="SLWK01000004">
    <property type="protein sequence ID" value="TCO08759.1"/>
    <property type="molecule type" value="Genomic_DNA"/>
</dbReference>
<dbReference type="RefSeq" id="WP_207915934.1">
    <property type="nucleotide sequence ID" value="NZ_SLWK01000004.1"/>
</dbReference>
<keyword evidence="4" id="KW-1185">Reference proteome</keyword>
<proteinExistence type="predicted"/>
<dbReference type="AlphaFoldDB" id="A0A4R2GJ59"/>
<dbReference type="InterPro" id="IPR010905">
    <property type="entry name" value="Glyco_hydro_88"/>
</dbReference>
<evidence type="ECO:0000313" key="3">
    <source>
        <dbReference type="EMBL" id="TCO08759.1"/>
    </source>
</evidence>
<feature type="signal peptide" evidence="2">
    <location>
        <begin position="1"/>
        <end position="20"/>
    </location>
</feature>
<dbReference type="GO" id="GO:0016787">
    <property type="term" value="F:hydrolase activity"/>
    <property type="evidence" value="ECO:0007669"/>
    <property type="project" value="UniProtKB-KW"/>
</dbReference>
<evidence type="ECO:0000313" key="4">
    <source>
        <dbReference type="Proteomes" id="UP000295221"/>
    </source>
</evidence>
<reference evidence="3 4" key="1">
    <citation type="submission" date="2019-03" db="EMBL/GenBank/DDBJ databases">
        <title>Genomic Encyclopedia of Type Strains, Phase IV (KMG-IV): sequencing the most valuable type-strain genomes for metagenomic binning, comparative biology and taxonomic classification.</title>
        <authorList>
            <person name="Goeker M."/>
        </authorList>
    </citation>
    <scope>NUCLEOTIDE SEQUENCE [LARGE SCALE GENOMIC DNA]</scope>
    <source>
        <strain evidence="3 4">DSM 24179</strain>
    </source>
</reference>
<dbReference type="InterPro" id="IPR012341">
    <property type="entry name" value="6hp_glycosidase-like_sf"/>
</dbReference>
<keyword evidence="2" id="KW-0732">Signal</keyword>
<protein>
    <submittedName>
        <fullName evidence="3">Rhamnogalacturonyl hydrolase YesR</fullName>
    </submittedName>
</protein>
<feature type="chain" id="PRO_5020272672" evidence="2">
    <location>
        <begin position="21"/>
        <end position="420"/>
    </location>
</feature>
<dbReference type="PANTHER" id="PTHR33886:SF8">
    <property type="entry name" value="UNSATURATED RHAMNOGALACTURONAN HYDROLASE (EUROFUNG)"/>
    <property type="match status" value="1"/>
</dbReference>
<keyword evidence="1 3" id="KW-0378">Hydrolase</keyword>
<name>A0A4R2GJ59_9BACT</name>
<evidence type="ECO:0000256" key="2">
    <source>
        <dbReference type="SAM" id="SignalP"/>
    </source>
</evidence>
<organism evidence="3 4">
    <name type="scientific">Natronoflexus pectinivorans</name>
    <dbReference type="NCBI Taxonomy" id="682526"/>
    <lineage>
        <taxon>Bacteria</taxon>
        <taxon>Pseudomonadati</taxon>
        <taxon>Bacteroidota</taxon>
        <taxon>Bacteroidia</taxon>
        <taxon>Marinilabiliales</taxon>
        <taxon>Marinilabiliaceae</taxon>
        <taxon>Natronoflexus</taxon>
    </lineage>
</organism>
<dbReference type="InterPro" id="IPR008928">
    <property type="entry name" value="6-hairpin_glycosidase_sf"/>
</dbReference>
<comment type="caution">
    <text evidence="3">The sequence shown here is derived from an EMBL/GenBank/DDBJ whole genome shotgun (WGS) entry which is preliminary data.</text>
</comment>
<dbReference type="Gene3D" id="1.50.10.10">
    <property type="match status" value="1"/>
</dbReference>
<evidence type="ECO:0000256" key="1">
    <source>
        <dbReference type="ARBA" id="ARBA00022801"/>
    </source>
</evidence>
<dbReference type="Proteomes" id="UP000295221">
    <property type="component" value="Unassembled WGS sequence"/>
</dbReference>
<dbReference type="Pfam" id="PF07470">
    <property type="entry name" value="Glyco_hydro_88"/>
    <property type="match status" value="1"/>
</dbReference>
<dbReference type="SUPFAM" id="SSF48208">
    <property type="entry name" value="Six-hairpin glycosidases"/>
    <property type="match status" value="1"/>
</dbReference>
<dbReference type="PROSITE" id="PS51257">
    <property type="entry name" value="PROKAR_LIPOPROTEIN"/>
    <property type="match status" value="1"/>
</dbReference>
<sequence>MKKVTLFMVSAYILISCTMANHPTQEVSVVRMSDEEVVRLIADHVLEQPVTQFIGVTTGVVYNSTDEIPEGEDVRFKSPLMEWHYSAGVTNMAIIKLGKYLEEQKYIDYALDHVAFGFANYQYFKERFRGDRNHWHWPYGQLWNFEELDDCGAMGASVIDVYAINPQERYLEYIKNSAEHILNGQVRTEDGTLSRTFPRNMTIWADDLYMSVSFLARMGSFTNDEKYFNDAIHQVIKMDQYLWDPIKQLYYHCYYTDLERNGVAYWGRANGWITFAICDLLDELPSDHPKRDLLISILEKQIVGYSRYQDADGMWKQLLDKPDSYQESSVTALFIYGVAKAVNEGWIDPDYASIARRGWHALKRDKITPEGKFIDVCVGTGISDDLVFYYTRPVGDNEKHGIGLILNAGLEMIKLNKDRN</sequence>
<dbReference type="GO" id="GO:0005975">
    <property type="term" value="P:carbohydrate metabolic process"/>
    <property type="evidence" value="ECO:0007669"/>
    <property type="project" value="InterPro"/>
</dbReference>
<dbReference type="PANTHER" id="PTHR33886">
    <property type="entry name" value="UNSATURATED RHAMNOGALACTURONAN HYDROLASE (EUROFUNG)"/>
    <property type="match status" value="1"/>
</dbReference>
<accession>A0A4R2GJ59</accession>
<gene>
    <name evidence="3" type="ORF">EV194_10470</name>
</gene>